<feature type="domain" description="Tyr recombinase" evidence="5">
    <location>
        <begin position="126"/>
        <end position="307"/>
    </location>
</feature>
<evidence type="ECO:0000256" key="2">
    <source>
        <dbReference type="ARBA" id="ARBA00023125"/>
    </source>
</evidence>
<proteinExistence type="predicted"/>
<dbReference type="Proteomes" id="UP000265489">
    <property type="component" value="Unassembled WGS sequence"/>
</dbReference>
<dbReference type="InterPro" id="IPR010998">
    <property type="entry name" value="Integrase_recombinase_N"/>
</dbReference>
<dbReference type="InterPro" id="IPR002104">
    <property type="entry name" value="Integrase_catalytic"/>
</dbReference>
<protein>
    <submittedName>
        <fullName evidence="7">Tyrosine recombinase</fullName>
    </submittedName>
</protein>
<dbReference type="CDD" id="cd00798">
    <property type="entry name" value="INT_XerDC_C"/>
    <property type="match status" value="1"/>
</dbReference>
<dbReference type="InterPro" id="IPR013762">
    <property type="entry name" value="Integrase-like_cat_sf"/>
</dbReference>
<evidence type="ECO:0000256" key="1">
    <source>
        <dbReference type="ARBA" id="ARBA00022908"/>
    </source>
</evidence>
<feature type="domain" description="Core-binding (CB)" evidence="6">
    <location>
        <begin position="20"/>
        <end position="105"/>
    </location>
</feature>
<dbReference type="Pfam" id="PF00589">
    <property type="entry name" value="Phage_integrase"/>
    <property type="match status" value="1"/>
</dbReference>
<dbReference type="GO" id="GO:0015074">
    <property type="term" value="P:DNA integration"/>
    <property type="evidence" value="ECO:0007669"/>
    <property type="project" value="UniProtKB-KW"/>
</dbReference>
<dbReference type="PANTHER" id="PTHR30349:SF81">
    <property type="entry name" value="TYROSINE RECOMBINASE XERC"/>
    <property type="match status" value="1"/>
</dbReference>
<dbReference type="InterPro" id="IPR044068">
    <property type="entry name" value="CB"/>
</dbReference>
<dbReference type="PROSITE" id="PS51898">
    <property type="entry name" value="TYR_RECOMBINASE"/>
    <property type="match status" value="1"/>
</dbReference>
<reference evidence="7 8" key="1">
    <citation type="submission" date="2018-08" db="EMBL/GenBank/DDBJ databases">
        <title>A genome reference for cultivated species of the human gut microbiota.</title>
        <authorList>
            <person name="Zou Y."/>
            <person name="Xue W."/>
            <person name="Luo G."/>
        </authorList>
    </citation>
    <scope>NUCLEOTIDE SEQUENCE [LARGE SCALE GENOMIC DNA]</scope>
    <source>
        <strain evidence="7 8">AF15-20</strain>
    </source>
</reference>
<dbReference type="InterPro" id="IPR050090">
    <property type="entry name" value="Tyrosine_recombinase_XerCD"/>
</dbReference>
<evidence type="ECO:0000259" key="5">
    <source>
        <dbReference type="PROSITE" id="PS51898"/>
    </source>
</evidence>
<dbReference type="InterPro" id="IPR004107">
    <property type="entry name" value="Integrase_SAM-like_N"/>
</dbReference>
<dbReference type="EMBL" id="QRYQ01000010">
    <property type="protein sequence ID" value="RGU91532.1"/>
    <property type="molecule type" value="Genomic_DNA"/>
</dbReference>
<dbReference type="InterPro" id="IPR011010">
    <property type="entry name" value="DNA_brk_join_enz"/>
</dbReference>
<dbReference type="GO" id="GO:0006310">
    <property type="term" value="P:DNA recombination"/>
    <property type="evidence" value="ECO:0007669"/>
    <property type="project" value="UniProtKB-KW"/>
</dbReference>
<evidence type="ECO:0000259" key="6">
    <source>
        <dbReference type="PROSITE" id="PS51900"/>
    </source>
</evidence>
<dbReference type="Pfam" id="PF02899">
    <property type="entry name" value="Phage_int_SAM_1"/>
    <property type="match status" value="1"/>
</dbReference>
<keyword evidence="2 4" id="KW-0238">DNA-binding</keyword>
<dbReference type="PROSITE" id="PS51900">
    <property type="entry name" value="CB"/>
    <property type="match status" value="1"/>
</dbReference>
<dbReference type="GO" id="GO:0003677">
    <property type="term" value="F:DNA binding"/>
    <property type="evidence" value="ECO:0007669"/>
    <property type="project" value="UniProtKB-UniRule"/>
</dbReference>
<dbReference type="SUPFAM" id="SSF56349">
    <property type="entry name" value="DNA breaking-rejoining enzymes"/>
    <property type="match status" value="1"/>
</dbReference>
<name>A0A395W8X2_9FIRM</name>
<evidence type="ECO:0000256" key="4">
    <source>
        <dbReference type="PROSITE-ProRule" id="PRU01248"/>
    </source>
</evidence>
<evidence type="ECO:0000256" key="3">
    <source>
        <dbReference type="ARBA" id="ARBA00023172"/>
    </source>
</evidence>
<dbReference type="AlphaFoldDB" id="A0A395W8X2"/>
<evidence type="ECO:0000313" key="7">
    <source>
        <dbReference type="EMBL" id="RGU91532.1"/>
    </source>
</evidence>
<organism evidence="7 8">
    <name type="scientific">Holdemanella biformis</name>
    <dbReference type="NCBI Taxonomy" id="1735"/>
    <lineage>
        <taxon>Bacteria</taxon>
        <taxon>Bacillati</taxon>
        <taxon>Bacillota</taxon>
        <taxon>Erysipelotrichia</taxon>
        <taxon>Erysipelotrichales</taxon>
        <taxon>Erysipelotrichaceae</taxon>
        <taxon>Holdemanella</taxon>
    </lineage>
</organism>
<keyword evidence="1" id="KW-0229">DNA integration</keyword>
<dbReference type="Gene3D" id="1.10.443.10">
    <property type="entry name" value="Intergrase catalytic core"/>
    <property type="match status" value="1"/>
</dbReference>
<evidence type="ECO:0000313" key="8">
    <source>
        <dbReference type="Proteomes" id="UP000265489"/>
    </source>
</evidence>
<comment type="caution">
    <text evidence="7">The sequence shown here is derived from an EMBL/GenBank/DDBJ whole genome shotgun (WGS) entry which is preliminary data.</text>
</comment>
<keyword evidence="3" id="KW-0233">DNA recombination</keyword>
<sequence>MRYECIRTYIYLILCYNSFMELKDAFEDYHLYLSVVQRKSKKTVQSYLHDIEVYLDFLKDRKISKCENISVLDIEAFLDFYAEDHVASSLNRMIASIHSFHLQISTMHPEIKDVSLLIHGMKSSKHLPVYLSVDEVKKVFSSFQDNEIDQYNKTILVVLYSCGLRVSELCDLKLNDVHLTEQILKVKGKGDKERIIPISSYCVSQMKYYLDSIRFVWDVKNVSYFFVNRLGHICTRQYVHLMIKQKVNELNLNPHISAHSFRHSFATHLLDGDADLRIVQELLGHSNISTTQIYTHIQDKRLTSVYDRCFQKIEKSKEE</sequence>
<dbReference type="Gene3D" id="1.10.150.130">
    <property type="match status" value="1"/>
</dbReference>
<dbReference type="PANTHER" id="PTHR30349">
    <property type="entry name" value="PHAGE INTEGRASE-RELATED"/>
    <property type="match status" value="1"/>
</dbReference>
<gene>
    <name evidence="7" type="ORF">DWW32_06600</name>
</gene>
<accession>A0A395W8X2</accession>